<dbReference type="InterPro" id="IPR036423">
    <property type="entry name" value="SOD-like_Cu/Zn_dom_sf"/>
</dbReference>
<evidence type="ECO:0000256" key="8">
    <source>
        <dbReference type="SAM" id="MobiDB-lite"/>
    </source>
</evidence>
<evidence type="ECO:0000256" key="1">
    <source>
        <dbReference type="ARBA" id="ARBA00001935"/>
    </source>
</evidence>
<evidence type="ECO:0000259" key="10">
    <source>
        <dbReference type="Pfam" id="PF10536"/>
    </source>
</evidence>
<proteinExistence type="inferred from homology"/>
<dbReference type="PANTHER" id="PTHR46033">
    <property type="entry name" value="PROTEIN MAIN-LIKE 2"/>
    <property type="match status" value="1"/>
</dbReference>
<dbReference type="PANTHER" id="PTHR46033:SF8">
    <property type="entry name" value="PROTEIN MAINTENANCE OF MERISTEMS-LIKE"/>
    <property type="match status" value="1"/>
</dbReference>
<name>A0A8J4RG16_9ROSI</name>
<reference evidence="11" key="1">
    <citation type="submission" date="2020-03" db="EMBL/GenBank/DDBJ databases">
        <title>Castanea mollissima Vanexum genome sequencing.</title>
        <authorList>
            <person name="Staton M."/>
        </authorList>
    </citation>
    <scope>NUCLEOTIDE SEQUENCE</scope>
    <source>
        <tissue evidence="11">Leaf</tissue>
    </source>
</reference>
<comment type="cofactor">
    <cofactor evidence="1">
        <name>Cu cation</name>
        <dbReference type="ChEBI" id="CHEBI:23378"/>
    </cofactor>
</comment>
<dbReference type="PRINTS" id="PR00068">
    <property type="entry name" value="CUZNDISMTASE"/>
</dbReference>
<feature type="domain" description="Aminotransferase-like plant mobile" evidence="10">
    <location>
        <begin position="52"/>
        <end position="201"/>
    </location>
</feature>
<evidence type="ECO:0000259" key="9">
    <source>
        <dbReference type="Pfam" id="PF00080"/>
    </source>
</evidence>
<dbReference type="GO" id="GO:0010073">
    <property type="term" value="P:meristem maintenance"/>
    <property type="evidence" value="ECO:0007669"/>
    <property type="project" value="InterPro"/>
</dbReference>
<dbReference type="Pfam" id="PF10536">
    <property type="entry name" value="PMD"/>
    <property type="match status" value="1"/>
</dbReference>
<dbReference type="GO" id="GO:0004784">
    <property type="term" value="F:superoxide dismutase activity"/>
    <property type="evidence" value="ECO:0007669"/>
    <property type="project" value="UniProtKB-EC"/>
</dbReference>
<feature type="region of interest" description="Disordered" evidence="8">
    <location>
        <begin position="264"/>
        <end position="393"/>
    </location>
</feature>
<dbReference type="AlphaFoldDB" id="A0A8J4RG16"/>
<evidence type="ECO:0000313" key="11">
    <source>
        <dbReference type="EMBL" id="KAF3972561.1"/>
    </source>
</evidence>
<evidence type="ECO:0000313" key="12">
    <source>
        <dbReference type="Proteomes" id="UP000737018"/>
    </source>
</evidence>
<evidence type="ECO:0000256" key="4">
    <source>
        <dbReference type="ARBA" id="ARBA00012682"/>
    </source>
</evidence>
<evidence type="ECO:0000256" key="2">
    <source>
        <dbReference type="ARBA" id="ARBA00001947"/>
    </source>
</evidence>
<feature type="domain" description="Superoxide dismutase copper/zinc binding" evidence="9">
    <location>
        <begin position="426"/>
        <end position="483"/>
    </location>
</feature>
<comment type="catalytic activity">
    <reaction evidence="7">
        <text>2 superoxide + 2 H(+) = H2O2 + O2</text>
        <dbReference type="Rhea" id="RHEA:20696"/>
        <dbReference type="ChEBI" id="CHEBI:15378"/>
        <dbReference type="ChEBI" id="CHEBI:15379"/>
        <dbReference type="ChEBI" id="CHEBI:16240"/>
        <dbReference type="ChEBI" id="CHEBI:18421"/>
        <dbReference type="EC" id="1.15.1.1"/>
    </reaction>
</comment>
<feature type="compositionally biased region" description="Polar residues" evidence="8">
    <location>
        <begin position="372"/>
        <end position="382"/>
    </location>
</feature>
<dbReference type="EMBL" id="JRKL02000320">
    <property type="protein sequence ID" value="KAF3972561.1"/>
    <property type="molecule type" value="Genomic_DNA"/>
</dbReference>
<evidence type="ECO:0000256" key="6">
    <source>
        <dbReference type="ARBA" id="ARBA00022862"/>
    </source>
</evidence>
<dbReference type="GO" id="GO:0046872">
    <property type="term" value="F:metal ion binding"/>
    <property type="evidence" value="ECO:0007669"/>
    <property type="project" value="InterPro"/>
</dbReference>
<comment type="caution">
    <text evidence="11">The sequence shown here is derived from an EMBL/GenBank/DDBJ whole genome shotgun (WGS) entry which is preliminary data.</text>
</comment>
<evidence type="ECO:0000256" key="5">
    <source>
        <dbReference type="ARBA" id="ARBA00022833"/>
    </source>
</evidence>
<sequence length="489" mass="53220">MASANAGQIDYAQPGPIDQSVLTLQANHRFPYLCPTIEHGPPVDVYGPPVRGPLSLKWLWVPNKKNRPAHIFLDRYREQIASMLPGQVVWQPYEAEFEDLPPWCVAGRAVWTTTVPLVCFHLVEKHTPDRVVRQFGMIQEIPRNVDTDTVLHAIDLRGKVGVDWMRKHAAHITEWGNCLQQRCEAVLGDMPPQHEYFDWYKRVTRRFINVLGARLIIMIEGYACLLRRHPVGTEDHKDITDVLNAVQEIGRVQPPIPEALNEEAATPAVAPTQSPSTSRALVGRGSRSSAATSRVVPTPDPHPSTPNPSPSPTIPSPIPHPSPSPTTIPSPTPHPCPGSDIRPPTPRSFPELSPIPSFDLGLDLTPLDMHTQPPSHSTSTGPSLGIDPPHVHVEQPVGLPAEAAGNDVWNLSLRVSFKLAEMTNLSRVAEATIVDNQIPLSGPNAVVGRALVVHELEDDLGKGGHELSLTTGNAGGRLACGVVGLTIPV</sequence>
<dbReference type="Proteomes" id="UP000737018">
    <property type="component" value="Unassembled WGS sequence"/>
</dbReference>
<keyword evidence="12" id="KW-1185">Reference proteome</keyword>
<evidence type="ECO:0000256" key="3">
    <source>
        <dbReference type="ARBA" id="ARBA00010457"/>
    </source>
</evidence>
<gene>
    <name evidence="11" type="ORF">CMV_003939</name>
</gene>
<comment type="similarity">
    <text evidence="3">Belongs to the Cu-Zn superoxide dismutase family.</text>
</comment>
<comment type="cofactor">
    <cofactor evidence="2">
        <name>Zn(2+)</name>
        <dbReference type="ChEBI" id="CHEBI:29105"/>
    </cofactor>
</comment>
<dbReference type="EC" id="1.15.1.1" evidence="4"/>
<dbReference type="InterPro" id="IPR018152">
    <property type="entry name" value="SOD_Cu/Zn_BS"/>
</dbReference>
<protein>
    <recommendedName>
        <fullName evidence="4">superoxide dismutase</fullName>
        <ecNumber evidence="4">1.15.1.1</ecNumber>
    </recommendedName>
</protein>
<dbReference type="Pfam" id="PF00080">
    <property type="entry name" value="Sod_Cu"/>
    <property type="match status" value="1"/>
</dbReference>
<dbReference type="OrthoDB" id="1871193at2759"/>
<dbReference type="SUPFAM" id="SSF49329">
    <property type="entry name" value="Cu,Zn superoxide dismutase-like"/>
    <property type="match status" value="1"/>
</dbReference>
<keyword evidence="5" id="KW-0862">Zinc</keyword>
<dbReference type="InterPro" id="IPR044824">
    <property type="entry name" value="MAIN-like"/>
</dbReference>
<accession>A0A8J4RG16</accession>
<organism evidence="11 12">
    <name type="scientific">Castanea mollissima</name>
    <name type="common">Chinese chestnut</name>
    <dbReference type="NCBI Taxonomy" id="60419"/>
    <lineage>
        <taxon>Eukaryota</taxon>
        <taxon>Viridiplantae</taxon>
        <taxon>Streptophyta</taxon>
        <taxon>Embryophyta</taxon>
        <taxon>Tracheophyta</taxon>
        <taxon>Spermatophyta</taxon>
        <taxon>Magnoliopsida</taxon>
        <taxon>eudicotyledons</taxon>
        <taxon>Gunneridae</taxon>
        <taxon>Pentapetalae</taxon>
        <taxon>rosids</taxon>
        <taxon>fabids</taxon>
        <taxon>Fagales</taxon>
        <taxon>Fagaceae</taxon>
        <taxon>Castanea</taxon>
    </lineage>
</organism>
<dbReference type="InterPro" id="IPR001424">
    <property type="entry name" value="SOD_Cu_Zn_dom"/>
</dbReference>
<feature type="compositionally biased region" description="Low complexity" evidence="8">
    <location>
        <begin position="282"/>
        <end position="297"/>
    </location>
</feature>
<dbReference type="InterPro" id="IPR019557">
    <property type="entry name" value="AminoTfrase-like_pln_mobile"/>
</dbReference>
<dbReference type="PROSITE" id="PS00332">
    <property type="entry name" value="SOD_CU_ZN_2"/>
    <property type="match status" value="1"/>
</dbReference>
<dbReference type="Gene3D" id="2.60.40.200">
    <property type="entry name" value="Superoxide dismutase, copper/zinc binding domain"/>
    <property type="match status" value="1"/>
</dbReference>
<evidence type="ECO:0000256" key="7">
    <source>
        <dbReference type="ARBA" id="ARBA00049204"/>
    </source>
</evidence>
<feature type="compositionally biased region" description="Pro residues" evidence="8">
    <location>
        <begin position="298"/>
        <end position="336"/>
    </location>
</feature>
<keyword evidence="6" id="KW-0049">Antioxidant</keyword>